<dbReference type="InterPro" id="IPR009060">
    <property type="entry name" value="UBA-like_sf"/>
</dbReference>
<gene>
    <name evidence="4" type="primary">nac</name>
    <name evidence="7" type="ORF">ASJ82_07515</name>
    <name evidence="8" type="ORF">MSCUN_04350</name>
</gene>
<dbReference type="InterPro" id="IPR038187">
    <property type="entry name" value="NAC_A/B_dom_sf"/>
</dbReference>
<reference evidence="7 9" key="2">
    <citation type="journal article" date="2017" name="BMC Genomics">
        <title>Genomic analysis of methanogenic archaea reveals a shift towards energy conservation.</title>
        <authorList>
            <person name="Gilmore S.P."/>
            <person name="Henske J.K."/>
            <person name="Sexton J.A."/>
            <person name="Solomon K.V."/>
            <person name="Seppala S."/>
            <person name="Yoo J.I."/>
            <person name="Huyett L.M."/>
            <person name="Pressman A."/>
            <person name="Cogan J.Z."/>
            <person name="Kivenson V."/>
            <person name="Peng X."/>
            <person name="Tan Y."/>
            <person name="Valentine D.L."/>
            <person name="O'Malley M.A."/>
        </authorList>
    </citation>
    <scope>NUCLEOTIDE SEQUENCE [LARGE SCALE GENOMIC DNA]</scope>
    <source>
        <strain evidence="7 9">1R-7</strain>
    </source>
</reference>
<keyword evidence="2 4" id="KW-0694">RNA-binding</keyword>
<comment type="subunit">
    <text evidence="4">Homodimer. Interacts with the ribosome. Binds ribosomal RNA.</text>
</comment>
<dbReference type="Proteomes" id="UP000217528">
    <property type="component" value="Unassembled WGS sequence"/>
</dbReference>
<dbReference type="InterPro" id="IPR005231">
    <property type="entry name" value="NAC_arc"/>
</dbReference>
<comment type="function">
    <text evidence="4">Contacts the emerging nascent chain on the ribosome.</text>
</comment>
<evidence type="ECO:0000313" key="10">
    <source>
        <dbReference type="Proteomes" id="UP000246004"/>
    </source>
</evidence>
<evidence type="ECO:0000256" key="4">
    <source>
        <dbReference type="HAMAP-Rule" id="MF_00814"/>
    </source>
</evidence>
<accession>A0A2A2HC99</accession>
<evidence type="ECO:0000256" key="1">
    <source>
        <dbReference type="ARBA" id="ARBA00022448"/>
    </source>
</evidence>
<dbReference type="AlphaFoldDB" id="A0A2A2HC99"/>
<evidence type="ECO:0000313" key="9">
    <source>
        <dbReference type="Proteomes" id="UP000217528"/>
    </source>
</evidence>
<evidence type="ECO:0000256" key="3">
    <source>
        <dbReference type="ARBA" id="ARBA00022927"/>
    </source>
</evidence>
<evidence type="ECO:0000259" key="6">
    <source>
        <dbReference type="PROSITE" id="PS51151"/>
    </source>
</evidence>
<reference evidence="8 10" key="1">
    <citation type="submission" date="2016-04" db="EMBL/GenBank/DDBJ databases">
        <title>Genome sequence of Methanosphaera cuniculi DSM 4103.</title>
        <authorList>
            <person name="Poehlein A."/>
            <person name="Seedorf H."/>
            <person name="Daniel R."/>
        </authorList>
    </citation>
    <scope>NUCLEOTIDE SEQUENCE [LARGE SCALE GENOMIC DNA]</scope>
    <source>
        <strain evidence="8 10">DSM 4103</strain>
    </source>
</reference>
<comment type="similarity">
    <text evidence="4">Belongs to the NAC-alpha family.</text>
</comment>
<dbReference type="PROSITE" id="PS51151">
    <property type="entry name" value="NAC_AB"/>
    <property type="match status" value="1"/>
</dbReference>
<evidence type="ECO:0000256" key="2">
    <source>
        <dbReference type="ARBA" id="ARBA00022884"/>
    </source>
</evidence>
<dbReference type="Pfam" id="PF01849">
    <property type="entry name" value="NAC"/>
    <property type="match status" value="1"/>
</dbReference>
<comment type="caution">
    <text evidence="7">The sequence shown here is derived from an EMBL/GenBank/DDBJ whole genome shotgun (WGS) entry which is preliminary data.</text>
</comment>
<feature type="domain" description="NAC-A/B" evidence="6">
    <location>
        <begin position="9"/>
        <end position="77"/>
    </location>
</feature>
<dbReference type="RefSeq" id="WP_095609126.1">
    <property type="nucleotide sequence ID" value="NZ_CAUHCB010000001.1"/>
</dbReference>
<evidence type="ECO:0000313" key="7">
    <source>
        <dbReference type="EMBL" id="PAV06950.1"/>
    </source>
</evidence>
<sequence>MFPGGKINPKQLKQMERTMKKMGMNMKELNDVEEVIIVLKDKEIVISNPEVSIMNAMGQETYQIVGDSSERLKGSSDEDVEVEIDDDDIELVASQTGKSRKEAETALKEANGDLAEAIMKLS</sequence>
<dbReference type="EMBL" id="LWMS01000010">
    <property type="protein sequence ID" value="PWL08722.1"/>
    <property type="molecule type" value="Genomic_DNA"/>
</dbReference>
<dbReference type="InterPro" id="IPR044034">
    <property type="entry name" value="NAC-like_UBA"/>
</dbReference>
<dbReference type="GO" id="GO:0015031">
    <property type="term" value="P:protein transport"/>
    <property type="evidence" value="ECO:0007669"/>
    <property type="project" value="UniProtKB-UniRule"/>
</dbReference>
<dbReference type="NCBIfam" id="TIGR00264">
    <property type="entry name" value="archaeal-type nascent polypeptide-associated complex protein"/>
    <property type="match status" value="1"/>
</dbReference>
<dbReference type="EMBL" id="LMVN01000024">
    <property type="protein sequence ID" value="PAV06950.1"/>
    <property type="molecule type" value="Genomic_DNA"/>
</dbReference>
<keyword evidence="9" id="KW-1185">Reference proteome</keyword>
<protein>
    <recommendedName>
        <fullName evidence="4 5">Nascent polypeptide-associated complex protein</fullName>
    </recommendedName>
</protein>
<evidence type="ECO:0000313" key="8">
    <source>
        <dbReference type="EMBL" id="PWL08722.1"/>
    </source>
</evidence>
<dbReference type="InterPro" id="IPR002715">
    <property type="entry name" value="Nas_poly-pep-assoc_cplx_dom"/>
</dbReference>
<dbReference type="HAMAP" id="MF_00814">
    <property type="entry name" value="NAC_arch"/>
    <property type="match status" value="1"/>
</dbReference>
<dbReference type="Gene3D" id="1.10.8.10">
    <property type="entry name" value="DNA helicase RuvA subunit, C-terminal domain"/>
    <property type="match status" value="1"/>
</dbReference>
<dbReference type="CDD" id="cd22054">
    <property type="entry name" value="NAC_NACA"/>
    <property type="match status" value="1"/>
</dbReference>
<dbReference type="GO" id="GO:0003723">
    <property type="term" value="F:RNA binding"/>
    <property type="evidence" value="ECO:0007669"/>
    <property type="project" value="UniProtKB-UniRule"/>
</dbReference>
<evidence type="ECO:0000256" key="5">
    <source>
        <dbReference type="NCBIfam" id="TIGR00264"/>
    </source>
</evidence>
<dbReference type="Proteomes" id="UP000246004">
    <property type="component" value="Unassembled WGS sequence"/>
</dbReference>
<dbReference type="SMART" id="SM01407">
    <property type="entry name" value="NAC"/>
    <property type="match status" value="1"/>
</dbReference>
<dbReference type="CDD" id="cd14359">
    <property type="entry name" value="UBA_AeNAC"/>
    <property type="match status" value="1"/>
</dbReference>
<proteinExistence type="inferred from homology"/>
<keyword evidence="1 4" id="KW-0813">Transport</keyword>
<keyword evidence="3 4" id="KW-0653">Protein transport</keyword>
<organism evidence="7 9">
    <name type="scientific">Methanosphaera cuniculi</name>
    <dbReference type="NCBI Taxonomy" id="1077256"/>
    <lineage>
        <taxon>Archaea</taxon>
        <taxon>Methanobacteriati</taxon>
        <taxon>Methanobacteriota</taxon>
        <taxon>Methanomada group</taxon>
        <taxon>Methanobacteria</taxon>
        <taxon>Methanobacteriales</taxon>
        <taxon>Methanobacteriaceae</taxon>
        <taxon>Methanosphaera</taxon>
    </lineage>
</organism>
<dbReference type="SUPFAM" id="SSF46934">
    <property type="entry name" value="UBA-like"/>
    <property type="match status" value="1"/>
</dbReference>
<name>A0A2A2HC99_9EURY</name>
<dbReference type="Pfam" id="PF19026">
    <property type="entry name" value="UBA_HYPK"/>
    <property type="match status" value="1"/>
</dbReference>
<dbReference type="OrthoDB" id="53273at2157"/>
<dbReference type="Gene3D" id="2.20.70.30">
    <property type="entry name" value="Nascent polypeptide-associated complex domain"/>
    <property type="match status" value="1"/>
</dbReference>